<gene>
    <name evidence="5" type="ORF">Tsubulata_035971</name>
</gene>
<evidence type="ECO:0000256" key="2">
    <source>
        <dbReference type="ARBA" id="ARBA00023015"/>
    </source>
</evidence>
<keyword evidence="3" id="KW-0804">Transcription</keyword>
<dbReference type="Proteomes" id="UP001141552">
    <property type="component" value="Unassembled WGS sequence"/>
</dbReference>
<reference evidence="5" key="2">
    <citation type="journal article" date="2023" name="Plants (Basel)">
        <title>Annotation of the Turnera subulata (Passifloraceae) Draft Genome Reveals the S-Locus Evolved after the Divergence of Turneroideae from Passifloroideae in a Stepwise Manner.</title>
        <authorList>
            <person name="Henning P.M."/>
            <person name="Roalson E.H."/>
            <person name="Mir W."/>
            <person name="McCubbin A.G."/>
            <person name="Shore J.S."/>
        </authorList>
    </citation>
    <scope>NUCLEOTIDE SEQUENCE</scope>
    <source>
        <strain evidence="5">F60SS</strain>
    </source>
</reference>
<feature type="region of interest" description="Disordered" evidence="4">
    <location>
        <begin position="76"/>
        <end position="145"/>
    </location>
</feature>
<dbReference type="InterPro" id="IPR040356">
    <property type="entry name" value="SPEAR"/>
</dbReference>
<feature type="compositionally biased region" description="Basic residues" evidence="4">
    <location>
        <begin position="32"/>
        <end position="41"/>
    </location>
</feature>
<name>A0A9Q0FDX6_9ROSI</name>
<evidence type="ECO:0000256" key="1">
    <source>
        <dbReference type="ARBA" id="ARBA00022491"/>
    </source>
</evidence>
<evidence type="ECO:0000256" key="3">
    <source>
        <dbReference type="ARBA" id="ARBA00023163"/>
    </source>
</evidence>
<feature type="compositionally biased region" description="Polar residues" evidence="4">
    <location>
        <begin position="109"/>
        <end position="120"/>
    </location>
</feature>
<reference evidence="5" key="1">
    <citation type="submission" date="2022-02" db="EMBL/GenBank/DDBJ databases">
        <authorList>
            <person name="Henning P.M."/>
            <person name="McCubbin A.G."/>
            <person name="Shore J.S."/>
        </authorList>
    </citation>
    <scope>NUCLEOTIDE SEQUENCE</scope>
    <source>
        <strain evidence="5">F60SS</strain>
        <tissue evidence="5">Leaves</tissue>
    </source>
</reference>
<evidence type="ECO:0000313" key="5">
    <source>
        <dbReference type="EMBL" id="KAJ4828547.1"/>
    </source>
</evidence>
<evidence type="ECO:0000313" key="6">
    <source>
        <dbReference type="Proteomes" id="UP001141552"/>
    </source>
</evidence>
<dbReference type="AlphaFoldDB" id="A0A9Q0FDX6"/>
<keyword evidence="6" id="KW-1185">Reference proteome</keyword>
<dbReference type="PANTHER" id="PTHR33388">
    <property type="entry name" value="OS01G0212500 PROTEIN"/>
    <property type="match status" value="1"/>
</dbReference>
<keyword evidence="2" id="KW-0805">Transcription regulation</keyword>
<proteinExistence type="predicted"/>
<organism evidence="5 6">
    <name type="scientific">Turnera subulata</name>
    <dbReference type="NCBI Taxonomy" id="218843"/>
    <lineage>
        <taxon>Eukaryota</taxon>
        <taxon>Viridiplantae</taxon>
        <taxon>Streptophyta</taxon>
        <taxon>Embryophyta</taxon>
        <taxon>Tracheophyta</taxon>
        <taxon>Spermatophyta</taxon>
        <taxon>Magnoliopsida</taxon>
        <taxon>eudicotyledons</taxon>
        <taxon>Gunneridae</taxon>
        <taxon>Pentapetalae</taxon>
        <taxon>rosids</taxon>
        <taxon>fabids</taxon>
        <taxon>Malpighiales</taxon>
        <taxon>Passifloraceae</taxon>
        <taxon>Turnera</taxon>
    </lineage>
</organism>
<dbReference type="PANTHER" id="PTHR33388:SF19">
    <property type="entry name" value="SPOROCYTELESS-LIKE EAR-CONTAINING PROTEIN"/>
    <property type="match status" value="1"/>
</dbReference>
<dbReference type="EMBL" id="JAKUCV010006148">
    <property type="protein sequence ID" value="KAJ4828547.1"/>
    <property type="molecule type" value="Genomic_DNA"/>
</dbReference>
<protein>
    <submittedName>
        <fullName evidence="5">Uncharacterized protein</fullName>
    </submittedName>
</protein>
<feature type="compositionally biased region" description="Gly residues" evidence="4">
    <location>
        <begin position="10"/>
        <end position="25"/>
    </location>
</feature>
<dbReference type="GO" id="GO:0003700">
    <property type="term" value="F:DNA-binding transcription factor activity"/>
    <property type="evidence" value="ECO:0007669"/>
    <property type="project" value="InterPro"/>
</dbReference>
<evidence type="ECO:0000256" key="4">
    <source>
        <dbReference type="SAM" id="MobiDB-lite"/>
    </source>
</evidence>
<comment type="caution">
    <text evidence="5">The sequence shown here is derived from an EMBL/GenBank/DDBJ whole genome shotgun (WGS) entry which is preliminary data.</text>
</comment>
<keyword evidence="1" id="KW-0678">Repressor</keyword>
<dbReference type="OrthoDB" id="1189784at2759"/>
<accession>A0A9Q0FDX6</accession>
<sequence>MCSNTSLSSSGGGGGCGGGDSGGYGVDSMYSKKSKRQRVPKRGPGVAELEKILREQEKITDLDKIKSDGLSLVPSLSASYQPQSPTTVPPPSNSLPKNFHFPPPDPNHLSPSVSSNTTFYGNGGCNNNNNNNKTPSAGGGGGGVVGNGSKTGGGGVYFGGSGIFMPENGMFPAVPDPNCDRSVVDVEAPLPRSNSGIPFSMHLSNGPHKLFPSPPMIQRSQCSPPSMISLFPHSAVSTSPTTSPGGLCHGIEPHSNQTSYYHYTSPWPEEEKMVGTKRPRPFSVEIPQIPSFRCPPIPSFSSQMNRIDSSLSCGSRSIINLDASEAVSRDGKVDSYLLPLPNFKKCNADYGAANSNFLLFGSPPIHPPPTHVPQQERSKFITFLPQEFKEDPDIEAQQRTGQCGSAQKRPFYSFLLPLEPMSKVDQNEKIETRADGIDLNLRL</sequence>
<feature type="region of interest" description="Disordered" evidence="4">
    <location>
        <begin position="1"/>
        <end position="47"/>
    </location>
</feature>